<dbReference type="GO" id="GO:0005737">
    <property type="term" value="C:cytoplasm"/>
    <property type="evidence" value="ECO:0007669"/>
    <property type="project" value="UniProtKB-SubCell"/>
</dbReference>
<evidence type="ECO:0000256" key="6">
    <source>
        <dbReference type="ARBA" id="ARBA00022679"/>
    </source>
</evidence>
<evidence type="ECO:0000256" key="3">
    <source>
        <dbReference type="ARBA" id="ARBA00012533"/>
    </source>
</evidence>
<dbReference type="PANTHER" id="PTHR14614">
    <property type="entry name" value="HEPATOCELLULAR CARCINOMA-ASSOCIATED ANTIGEN"/>
    <property type="match status" value="1"/>
</dbReference>
<dbReference type="InterPro" id="IPR019410">
    <property type="entry name" value="Methyltransf_16"/>
</dbReference>
<accession>A0AAV2TEY1</accession>
<dbReference type="CDD" id="cd02440">
    <property type="entry name" value="AdoMet_MTases"/>
    <property type="match status" value="1"/>
</dbReference>
<dbReference type="Pfam" id="PF10294">
    <property type="entry name" value="Methyltransf_16"/>
    <property type="match status" value="1"/>
</dbReference>
<evidence type="ECO:0000256" key="4">
    <source>
        <dbReference type="ARBA" id="ARBA00022490"/>
    </source>
</evidence>
<dbReference type="GO" id="GO:0018064">
    <property type="term" value="F:protein-L-histidine N-tele-methyltransferase activity"/>
    <property type="evidence" value="ECO:0007669"/>
    <property type="project" value="UniProtKB-EC"/>
</dbReference>
<evidence type="ECO:0000256" key="1">
    <source>
        <dbReference type="ARBA" id="ARBA00004123"/>
    </source>
</evidence>
<evidence type="ECO:0000256" key="2">
    <source>
        <dbReference type="ARBA" id="ARBA00004496"/>
    </source>
</evidence>
<comment type="similarity">
    <text evidence="9">Belongs to the methyltransferase superfamily. METTL18 family.</text>
</comment>
<evidence type="ECO:0000256" key="8">
    <source>
        <dbReference type="ARBA" id="ARBA00023242"/>
    </source>
</evidence>
<proteinExistence type="inferred from homology"/>
<keyword evidence="5" id="KW-0489">Methyltransferase</keyword>
<comment type="caution">
    <text evidence="10">The sequence shown here is derived from an EMBL/GenBank/DDBJ whole genome shotgun (WGS) entry which is preliminary data.</text>
</comment>
<dbReference type="EC" id="2.1.1.85" evidence="3"/>
<reference evidence="10" key="1">
    <citation type="submission" date="2024-06" db="EMBL/GenBank/DDBJ databases">
        <authorList>
            <person name="Liu X."/>
            <person name="Lenzi L."/>
            <person name="Haldenby T S."/>
            <person name="Uol C."/>
        </authorList>
    </citation>
    <scope>NUCLEOTIDE SEQUENCE</scope>
</reference>
<dbReference type="PANTHER" id="PTHR14614:SF39">
    <property type="entry name" value="HISTIDINE PROTEIN METHYLTRANSFERASE 1 HOMOLOG"/>
    <property type="match status" value="1"/>
</dbReference>
<dbReference type="GO" id="GO:0005634">
    <property type="term" value="C:nucleus"/>
    <property type="evidence" value="ECO:0007669"/>
    <property type="project" value="UniProtKB-SubCell"/>
</dbReference>
<evidence type="ECO:0000256" key="9">
    <source>
        <dbReference type="ARBA" id="ARBA00038126"/>
    </source>
</evidence>
<dbReference type="AlphaFoldDB" id="A0AAV2TEY1"/>
<dbReference type="EMBL" id="CAXLJL010000279">
    <property type="protein sequence ID" value="CAL5135938.1"/>
    <property type="molecule type" value="Genomic_DNA"/>
</dbReference>
<keyword evidence="4" id="KW-0963">Cytoplasm</keyword>
<name>A0AAV2TEY1_CALDB</name>
<evidence type="ECO:0000256" key="5">
    <source>
        <dbReference type="ARBA" id="ARBA00022603"/>
    </source>
</evidence>
<organism evidence="10 11">
    <name type="scientific">Calicophoron daubneyi</name>
    <name type="common">Rumen fluke</name>
    <name type="synonym">Paramphistomum daubneyi</name>
    <dbReference type="NCBI Taxonomy" id="300641"/>
    <lineage>
        <taxon>Eukaryota</taxon>
        <taxon>Metazoa</taxon>
        <taxon>Spiralia</taxon>
        <taxon>Lophotrochozoa</taxon>
        <taxon>Platyhelminthes</taxon>
        <taxon>Trematoda</taxon>
        <taxon>Digenea</taxon>
        <taxon>Plagiorchiida</taxon>
        <taxon>Pronocephalata</taxon>
        <taxon>Paramphistomoidea</taxon>
        <taxon>Paramphistomidae</taxon>
        <taxon>Calicophoron</taxon>
    </lineage>
</organism>
<comment type="subcellular location">
    <subcellularLocation>
        <location evidence="2">Cytoplasm</location>
    </subcellularLocation>
    <subcellularLocation>
        <location evidence="1">Nucleus</location>
    </subcellularLocation>
</comment>
<sequence length="294" mass="32974">MALQTARKETYKFQFCFGSDNVHELPDQETDIYKTDVEVYSLADANEASLSLPTCSYRPDGLDIKYVSEKALDAYLRELAKKPDQKCGDTALMKAIHAKSDVSPGVIEGGFTIWDGSRYLIEHLLAKYPPDFFRSNSVLELGCGCGLPGLVAMKLGASTVTFQDYNPDVLTFWTIPNVKLNSTPVDGFVVNFYSGDWLHLAEKWAGSNCPKYDIVLASETVYRPDLYVRFHRILEVALEPRGTVYLLSKSSYGSGGTIYDFLEFVSSHSMFAYDVEEVKAKGCVRCLVRLTWKH</sequence>
<dbReference type="Gene3D" id="3.40.50.150">
    <property type="entry name" value="Vaccinia Virus protein VP39"/>
    <property type="match status" value="1"/>
</dbReference>
<dbReference type="SUPFAM" id="SSF53335">
    <property type="entry name" value="S-adenosyl-L-methionine-dependent methyltransferases"/>
    <property type="match status" value="1"/>
</dbReference>
<protein>
    <recommendedName>
        <fullName evidence="3">protein-histidine N-methyltransferase</fullName>
        <ecNumber evidence="3">2.1.1.85</ecNumber>
    </recommendedName>
</protein>
<keyword evidence="7" id="KW-0949">S-adenosyl-L-methionine</keyword>
<keyword evidence="8" id="KW-0539">Nucleus</keyword>
<evidence type="ECO:0000313" key="11">
    <source>
        <dbReference type="Proteomes" id="UP001497525"/>
    </source>
</evidence>
<gene>
    <name evidence="10" type="ORF">CDAUBV1_LOCUS10045</name>
</gene>
<dbReference type="InterPro" id="IPR029063">
    <property type="entry name" value="SAM-dependent_MTases_sf"/>
</dbReference>
<dbReference type="Proteomes" id="UP001497525">
    <property type="component" value="Unassembled WGS sequence"/>
</dbReference>
<evidence type="ECO:0000256" key="7">
    <source>
        <dbReference type="ARBA" id="ARBA00022691"/>
    </source>
</evidence>
<dbReference type="GO" id="GO:0032259">
    <property type="term" value="P:methylation"/>
    <property type="evidence" value="ECO:0007669"/>
    <property type="project" value="UniProtKB-KW"/>
</dbReference>
<evidence type="ECO:0000313" key="10">
    <source>
        <dbReference type="EMBL" id="CAL5135938.1"/>
    </source>
</evidence>
<keyword evidence="6" id="KW-0808">Transferase</keyword>